<dbReference type="PhylomeDB" id="D7UU25"/>
<dbReference type="GO" id="GO:0004888">
    <property type="term" value="F:transmembrane signaling receptor activity"/>
    <property type="evidence" value="ECO:0007669"/>
    <property type="project" value="InterPro"/>
</dbReference>
<comment type="subcellular location">
    <subcellularLocation>
        <location evidence="1">Membrane</location>
        <topology evidence="1">Multi-pass membrane protein</topology>
    </subcellularLocation>
</comment>
<dbReference type="AGR" id="WB:WBGene00194726"/>
<dbReference type="OMA" id="ITLICIN"/>
<dbReference type="AlphaFoldDB" id="D7UU25"/>
<keyword evidence="4 6" id="KW-1133">Transmembrane helix</keyword>
<dbReference type="GO" id="GO:0016020">
    <property type="term" value="C:membrane"/>
    <property type="evidence" value="ECO:0007669"/>
    <property type="project" value="UniProtKB-SubCell"/>
</dbReference>
<feature type="transmembrane region" description="Helical" evidence="6">
    <location>
        <begin position="255"/>
        <end position="281"/>
    </location>
</feature>
<protein>
    <recommendedName>
        <fullName evidence="6">Serpentine receptor class gamma</fullName>
    </recommendedName>
</protein>
<name>D7UU25_CAEEL</name>
<dbReference type="PANTHER" id="PTHR31552">
    <property type="entry name" value="SERPENTINE RECEPTOR CLASS GAMMA"/>
    <property type="match status" value="1"/>
</dbReference>
<sequence length="343" mass="39387">MSSIFSHGNETVVSVSDGEIRNVAYAFDYRQPLLLIHLLYTVPSFIAYHKCRTFLTKESVTSSYFNVIFTNDFYINVALFIIDFLFTRLPISGLFENLPSYIPEGIPMTIIYFLSYYLIYVNFYSITLICINRMTSVLFPYYCNSFWQKNVRSAIALVYILPLITTWHLVTYDAYFLPLYENRSNYQMVYRVKLLIGFLPRNSTALCFVSILLAVICVAANFTTIVKYKTTIQTVKTASGTQNEFHRKRTRRVEIAMFSIALVVCFSLVLQALLQALIMIYTGTSSFIRETCQDLRAFALDISICCPPWIMYYTTVHSHKTTITSNSISGVGIPTRSNVVVMK</sequence>
<dbReference type="PANTHER" id="PTHR31552:SF28">
    <property type="entry name" value="SERPENTINE RECEPTOR CLASS GAMMA"/>
    <property type="match status" value="1"/>
</dbReference>
<reference evidence="7 8" key="1">
    <citation type="journal article" date="1998" name="Science">
        <title>Genome sequence of the nematode C. elegans: a platform for investigating biology.</title>
        <authorList>
            <consortium name="The C. elegans sequencing consortium"/>
            <person name="Sulson J.E."/>
            <person name="Waterston R."/>
        </authorList>
    </citation>
    <scope>NUCLEOTIDE SEQUENCE [LARGE SCALE GENOMIC DNA]</scope>
    <source>
        <strain evidence="7 8">Bristol N2</strain>
    </source>
</reference>
<dbReference type="Proteomes" id="UP000001940">
    <property type="component" value="Chromosome III"/>
</dbReference>
<dbReference type="InParanoid" id="D7UU25"/>
<dbReference type="OrthoDB" id="5852634at2759"/>
<evidence type="ECO:0000256" key="2">
    <source>
        <dbReference type="ARBA" id="ARBA00005692"/>
    </source>
</evidence>
<dbReference type="GO" id="GO:0007606">
    <property type="term" value="P:sensory perception of chemical stimulus"/>
    <property type="evidence" value="ECO:0007669"/>
    <property type="project" value="UniProtKB-UniRule"/>
</dbReference>
<feature type="transmembrane region" description="Helical" evidence="6">
    <location>
        <begin position="151"/>
        <end position="170"/>
    </location>
</feature>
<dbReference type="InterPro" id="IPR000609">
    <property type="entry name" value="7TM_GPCR_serpentine_rcpt_Srg"/>
</dbReference>
<evidence type="ECO:0000256" key="6">
    <source>
        <dbReference type="RuleBase" id="RU280813"/>
    </source>
</evidence>
<proteinExistence type="inferred from homology"/>
<keyword evidence="8" id="KW-1185">Reference proteome</keyword>
<dbReference type="Pfam" id="PF02118">
    <property type="entry name" value="Srg"/>
    <property type="match status" value="1"/>
</dbReference>
<dbReference type="Gene3D" id="1.20.1070.10">
    <property type="entry name" value="Rhodopsin 7-helix transmembrane proteins"/>
    <property type="match status" value="1"/>
</dbReference>
<evidence type="ECO:0000313" key="7">
    <source>
        <dbReference type="EMBL" id="CCD63609.1"/>
    </source>
</evidence>
<comment type="caution">
    <text evidence="6">Lacks conserved residue(s) required for the propagation of feature annotation.</text>
</comment>
<dbReference type="PRINTS" id="PR00698">
    <property type="entry name" value="TMPROTEINSRG"/>
</dbReference>
<gene>
    <name evidence="7" type="ORF">CELE_R13A5.15</name>
    <name evidence="7 9" type="ORF">R13A5.15</name>
</gene>
<dbReference type="CTD" id="13190191"/>
<evidence type="ECO:0000256" key="1">
    <source>
        <dbReference type="ARBA" id="ARBA00004141"/>
    </source>
</evidence>
<dbReference type="WormBase" id="R13A5.15">
    <property type="protein sequence ID" value="CE44869"/>
    <property type="gene ID" value="WBGene00194726"/>
</dbReference>
<keyword evidence="3 6" id="KW-0812">Transmembrane</keyword>
<dbReference type="eggNOG" id="ENOG502TF1Y">
    <property type="taxonomic scope" value="Eukaryota"/>
</dbReference>
<dbReference type="PaxDb" id="6239-R13A5.15"/>
<evidence type="ECO:0000313" key="8">
    <source>
        <dbReference type="Proteomes" id="UP000001940"/>
    </source>
</evidence>
<dbReference type="HOGENOM" id="CLU_069701_0_0_1"/>
<feature type="transmembrane region" description="Helical" evidence="6">
    <location>
        <begin position="106"/>
        <end position="131"/>
    </location>
</feature>
<evidence type="ECO:0000256" key="4">
    <source>
        <dbReference type="ARBA" id="ARBA00022989"/>
    </source>
</evidence>
<comment type="similarity">
    <text evidence="2 6">Belongs to the nematode receptor-like protein srg family.</text>
</comment>
<feature type="transmembrane region" description="Helical" evidence="6">
    <location>
        <begin position="63"/>
        <end position="86"/>
    </location>
</feature>
<organism evidence="7 8">
    <name type="scientific">Caenorhabditis elegans</name>
    <dbReference type="NCBI Taxonomy" id="6239"/>
    <lineage>
        <taxon>Eukaryota</taxon>
        <taxon>Metazoa</taxon>
        <taxon>Ecdysozoa</taxon>
        <taxon>Nematoda</taxon>
        <taxon>Chromadorea</taxon>
        <taxon>Rhabditida</taxon>
        <taxon>Rhabditina</taxon>
        <taxon>Rhabditomorpha</taxon>
        <taxon>Rhabditoidea</taxon>
        <taxon>Rhabditidae</taxon>
        <taxon>Peloderinae</taxon>
        <taxon>Caenorhabditis</taxon>
    </lineage>
</organism>
<dbReference type="RefSeq" id="NP_001254946.1">
    <property type="nucleotide sequence ID" value="NM_001268017.1"/>
</dbReference>
<accession>D7UU25</accession>
<dbReference type="FunCoup" id="D7UU25">
    <property type="interactions" value="242"/>
</dbReference>
<evidence type="ECO:0000256" key="3">
    <source>
        <dbReference type="ARBA" id="ARBA00022692"/>
    </source>
</evidence>
<feature type="transmembrane region" description="Helical" evidence="6">
    <location>
        <begin position="203"/>
        <end position="226"/>
    </location>
</feature>
<dbReference type="EMBL" id="BX284603">
    <property type="protein sequence ID" value="CCD63609.1"/>
    <property type="molecule type" value="Genomic_DNA"/>
</dbReference>
<dbReference type="Bgee" id="WBGene00194726">
    <property type="expression patterns" value="Expressed in larva and 1 other cell type or tissue"/>
</dbReference>
<keyword evidence="7" id="KW-0675">Receptor</keyword>
<keyword evidence="5 6" id="KW-0472">Membrane</keyword>
<evidence type="ECO:0000313" key="9">
    <source>
        <dbReference type="WormBase" id="R13A5.15"/>
    </source>
</evidence>
<evidence type="ECO:0000256" key="5">
    <source>
        <dbReference type="ARBA" id="ARBA00023136"/>
    </source>
</evidence>
<dbReference type="KEGG" id="cel:CELE_R13A5.15"/>
<dbReference type="GeneID" id="13190191"/>